<evidence type="ECO:0000256" key="1">
    <source>
        <dbReference type="SAM" id="SignalP"/>
    </source>
</evidence>
<dbReference type="EMBL" id="ABOX02000054">
    <property type="protein sequence ID" value="EEF57913.1"/>
    <property type="molecule type" value="Genomic_DNA"/>
</dbReference>
<comment type="caution">
    <text evidence="2">The sequence shown here is derived from an EMBL/GenBank/DDBJ whole genome shotgun (WGS) entry which is preliminary data.</text>
</comment>
<keyword evidence="1" id="KW-0732">Signal</keyword>
<evidence type="ECO:0000313" key="2">
    <source>
        <dbReference type="EMBL" id="EEF57913.1"/>
    </source>
</evidence>
<proteinExistence type="predicted"/>
<feature type="chain" id="PRO_5002893165" evidence="1">
    <location>
        <begin position="22"/>
        <end position="277"/>
    </location>
</feature>
<dbReference type="AlphaFoldDB" id="B9XQI8"/>
<dbReference type="RefSeq" id="WP_007418074.1">
    <property type="nucleotide sequence ID" value="NZ_ABOX02000054.1"/>
</dbReference>
<organism evidence="2 3">
    <name type="scientific">Pedosphaera parvula (strain Ellin514)</name>
    <dbReference type="NCBI Taxonomy" id="320771"/>
    <lineage>
        <taxon>Bacteria</taxon>
        <taxon>Pseudomonadati</taxon>
        <taxon>Verrucomicrobiota</taxon>
        <taxon>Pedosphaerae</taxon>
        <taxon>Pedosphaerales</taxon>
        <taxon>Pedosphaeraceae</taxon>
        <taxon>Pedosphaera</taxon>
    </lineage>
</organism>
<gene>
    <name evidence="2" type="ORF">Cflav_PD0863</name>
</gene>
<name>B9XQI8_PEDPL</name>
<dbReference type="STRING" id="320771.Cflav_PD0863"/>
<reference evidence="2 3" key="1">
    <citation type="journal article" date="2011" name="J. Bacteriol.">
        <title>Genome sequence of 'Pedosphaera parvula' Ellin514, an aerobic Verrucomicrobial isolate from pasture soil.</title>
        <authorList>
            <person name="Kant R."/>
            <person name="van Passel M.W."/>
            <person name="Sangwan P."/>
            <person name="Palva A."/>
            <person name="Lucas S."/>
            <person name="Copeland A."/>
            <person name="Lapidus A."/>
            <person name="Glavina Del Rio T."/>
            <person name="Dalin E."/>
            <person name="Tice H."/>
            <person name="Bruce D."/>
            <person name="Goodwin L."/>
            <person name="Pitluck S."/>
            <person name="Chertkov O."/>
            <person name="Larimer F.W."/>
            <person name="Land M.L."/>
            <person name="Hauser L."/>
            <person name="Brettin T.S."/>
            <person name="Detter J.C."/>
            <person name="Han S."/>
            <person name="de Vos W.M."/>
            <person name="Janssen P.H."/>
            <person name="Smidt H."/>
        </authorList>
    </citation>
    <scope>NUCLEOTIDE SEQUENCE [LARGE SCALE GENOMIC DNA]</scope>
    <source>
        <strain evidence="2 3">Ellin514</strain>
    </source>
</reference>
<dbReference type="Proteomes" id="UP000003688">
    <property type="component" value="Unassembled WGS sequence"/>
</dbReference>
<accession>B9XQI8</accession>
<protein>
    <submittedName>
        <fullName evidence="2">Uncharacterized protein</fullName>
    </submittedName>
</protein>
<feature type="signal peptide" evidence="1">
    <location>
        <begin position="1"/>
        <end position="21"/>
    </location>
</feature>
<evidence type="ECO:0000313" key="3">
    <source>
        <dbReference type="Proteomes" id="UP000003688"/>
    </source>
</evidence>
<sequence precursor="true">MNWLRKWILLLPFCAAQPLLAQLEVVHSREVQSVFSGPARSIEVIFRNPGTSGTNVSVRTRMYQVSSSTAAPFGKSDPWKTLQVLSSQTVLESGTFNFPEVKSMTRFLIQWIDDAAGVIGKTEVFVFPTNLLTELHPLAKGLPVGVYDPENHLKPLLKAYALDVEDLADTKAEKFSGNLAIVWSPIHLSSKSSELKRKVAILAKADKAVVWIVPDQEPGAMTEPRMLPVQAVNGTVVIVQSSLVSDFQLNPQSQLNLLRAVGLATMPEQLHFSENNR</sequence>
<keyword evidence="3" id="KW-1185">Reference proteome</keyword>